<reference evidence="1" key="1">
    <citation type="submission" date="2023-10" db="EMBL/GenBank/DDBJ databases">
        <title>Genome assembly of Pristionchus species.</title>
        <authorList>
            <person name="Yoshida K."/>
            <person name="Sommer R.J."/>
        </authorList>
    </citation>
    <scope>NUCLEOTIDE SEQUENCE</scope>
    <source>
        <strain evidence="1">RS5133</strain>
    </source>
</reference>
<feature type="non-terminal residue" evidence="1">
    <location>
        <position position="1"/>
    </location>
</feature>
<gene>
    <name evidence="1" type="ORF">PFISCL1PPCAC_2546</name>
</gene>
<sequence>FRDIQNGHPTLVEIWTSSMDDPPPDTFQSEKRMFIEMERKSEYNPTMCSHYKIKLQGSDKPVIIYVKTPNSRCFSVTPKVDLIEPNGEKWIFFTYDSRSAALPDDFTFAYTIYQIEVQNTKLLETLKKDWETHSRKTLRKTWQSHSHRSCTFLLWLPVVFHTKPTKGRSCTKRHSDYLPKLLFDTKGHKS</sequence>
<dbReference type="SUPFAM" id="SSF49354">
    <property type="entry name" value="PapD-like"/>
    <property type="match status" value="1"/>
</dbReference>
<dbReference type="EMBL" id="BTSY01000001">
    <property type="protein sequence ID" value="GMT11249.1"/>
    <property type="molecule type" value="Genomic_DNA"/>
</dbReference>
<evidence type="ECO:0000313" key="1">
    <source>
        <dbReference type="EMBL" id="GMT11249.1"/>
    </source>
</evidence>
<dbReference type="InterPro" id="IPR008962">
    <property type="entry name" value="PapD-like_sf"/>
</dbReference>
<evidence type="ECO:0000313" key="2">
    <source>
        <dbReference type="Proteomes" id="UP001432322"/>
    </source>
</evidence>
<name>A0AAV5UY39_9BILA</name>
<feature type="non-terminal residue" evidence="1">
    <location>
        <position position="190"/>
    </location>
</feature>
<comment type="caution">
    <text evidence="1">The sequence shown here is derived from an EMBL/GenBank/DDBJ whole genome shotgun (WGS) entry which is preliminary data.</text>
</comment>
<dbReference type="AlphaFoldDB" id="A0AAV5UY39"/>
<evidence type="ECO:0008006" key="3">
    <source>
        <dbReference type="Google" id="ProtNLM"/>
    </source>
</evidence>
<accession>A0AAV5UY39</accession>
<proteinExistence type="predicted"/>
<keyword evidence="2" id="KW-1185">Reference proteome</keyword>
<dbReference type="Proteomes" id="UP001432322">
    <property type="component" value="Unassembled WGS sequence"/>
</dbReference>
<protein>
    <recommendedName>
        <fullName evidence="3">Major sperm protein</fullName>
    </recommendedName>
</protein>
<organism evidence="1 2">
    <name type="scientific">Pristionchus fissidentatus</name>
    <dbReference type="NCBI Taxonomy" id="1538716"/>
    <lineage>
        <taxon>Eukaryota</taxon>
        <taxon>Metazoa</taxon>
        <taxon>Ecdysozoa</taxon>
        <taxon>Nematoda</taxon>
        <taxon>Chromadorea</taxon>
        <taxon>Rhabditida</taxon>
        <taxon>Rhabditina</taxon>
        <taxon>Diplogasteromorpha</taxon>
        <taxon>Diplogasteroidea</taxon>
        <taxon>Neodiplogasteridae</taxon>
        <taxon>Pristionchus</taxon>
    </lineage>
</organism>